<gene>
    <name evidence="2" type="ORF">L3049_12005</name>
</gene>
<evidence type="ECO:0000256" key="1">
    <source>
        <dbReference type="SAM" id="Phobius"/>
    </source>
</evidence>
<keyword evidence="1" id="KW-0472">Membrane</keyword>
<dbReference type="RefSeq" id="WP_275110061.1">
    <property type="nucleotide sequence ID" value="NZ_JAKJSC010000002.1"/>
</dbReference>
<organism evidence="2 3">
    <name type="scientific">Paralabilibaculum antarcticum</name>
    <dbReference type="NCBI Taxonomy" id="2912572"/>
    <lineage>
        <taxon>Bacteria</taxon>
        <taxon>Pseudomonadati</taxon>
        <taxon>Bacteroidota</taxon>
        <taxon>Bacteroidia</taxon>
        <taxon>Marinilabiliales</taxon>
        <taxon>Marinifilaceae</taxon>
        <taxon>Paralabilibaculum</taxon>
    </lineage>
</organism>
<keyword evidence="1" id="KW-1133">Transmembrane helix</keyword>
<evidence type="ECO:0000313" key="2">
    <source>
        <dbReference type="EMBL" id="MDE5418729.1"/>
    </source>
</evidence>
<comment type="caution">
    <text evidence="2">The sequence shown here is derived from an EMBL/GenBank/DDBJ whole genome shotgun (WGS) entry which is preliminary data.</text>
</comment>
<feature type="transmembrane region" description="Helical" evidence="1">
    <location>
        <begin position="91"/>
        <end position="108"/>
    </location>
</feature>
<sequence length="170" mass="19196">MGSDISYQEKCACAQSSFCTYVEGLENYSQVEKDYLTKIILGNNLSGILYVSSALAAWSFIVGIIDAMLFPGVIVYAIFHGVIDYKVLTPLIVFSVGNFVAKLIYIAANLKGKVKFYDIFITALPYAGSAYLLKKFFVNDQLLFKAVISYLKMKKDIVKKKIFRMFRNNR</sequence>
<protein>
    <submittedName>
        <fullName evidence="2">Uncharacterized protein</fullName>
    </submittedName>
</protein>
<dbReference type="Proteomes" id="UP001528920">
    <property type="component" value="Unassembled WGS sequence"/>
</dbReference>
<reference evidence="2 3" key="1">
    <citation type="submission" date="2022-01" db="EMBL/GenBank/DDBJ databases">
        <title>Labilibaculum sp. nov, a marine bacterium isolated from Antarctica.</title>
        <authorList>
            <person name="Dai W."/>
        </authorList>
    </citation>
    <scope>NUCLEOTIDE SEQUENCE [LARGE SCALE GENOMIC DNA]</scope>
    <source>
        <strain evidence="2 3">DW002</strain>
    </source>
</reference>
<name>A0ABT5VTH9_9BACT</name>
<accession>A0ABT5VTH9</accession>
<keyword evidence="3" id="KW-1185">Reference proteome</keyword>
<proteinExistence type="predicted"/>
<dbReference type="EMBL" id="JAKJSC010000002">
    <property type="protein sequence ID" value="MDE5418729.1"/>
    <property type="molecule type" value="Genomic_DNA"/>
</dbReference>
<evidence type="ECO:0000313" key="3">
    <source>
        <dbReference type="Proteomes" id="UP001528920"/>
    </source>
</evidence>
<feature type="transmembrane region" description="Helical" evidence="1">
    <location>
        <begin position="55"/>
        <end position="79"/>
    </location>
</feature>
<keyword evidence="1" id="KW-0812">Transmembrane</keyword>